<reference evidence="2 3" key="1">
    <citation type="submission" date="2014-02" db="EMBL/GenBank/DDBJ databases">
        <title>Kosmotoga genome sequencing.</title>
        <authorList>
            <person name="Pollo S.M."/>
            <person name="Charchuk R."/>
            <person name="Nesbo C.L."/>
        </authorList>
    </citation>
    <scope>NUCLEOTIDE SEQUENCE [LARGE SCALE GENOMIC DNA]</scope>
    <source>
        <strain evidence="2 3">S304</strain>
    </source>
</reference>
<organism evidence="2 3">
    <name type="scientific">Kosmotoga arenicorallina S304</name>
    <dbReference type="NCBI Taxonomy" id="1453497"/>
    <lineage>
        <taxon>Bacteria</taxon>
        <taxon>Thermotogati</taxon>
        <taxon>Thermotogota</taxon>
        <taxon>Thermotogae</taxon>
        <taxon>Kosmotogales</taxon>
        <taxon>Kosmotogaceae</taxon>
        <taxon>Kosmotoga</taxon>
    </lineage>
</organism>
<feature type="transmembrane region" description="Helical" evidence="1">
    <location>
        <begin position="248"/>
        <end position="268"/>
    </location>
</feature>
<dbReference type="PATRIC" id="fig|1453497.3.peg.108"/>
<sequence length="412" mass="47288">MDKFEKYYTYLMSFIIWIIISGWSIVLYIARISGLWFDNMVGVMIILAAVSGIFLAISQTKPKVLSSVFILFLLYIIVSTISFITTSAFGTNYWTMKVSIFYVNVFLVGIFALFISQYFFDERIIGYLSFISIIITMLFSYESTLKITYASYSRVGSEGNPIALSYSVAFSFAFLAWECLVHRNLMLFLFIGLLGSLSVFILGTRQTVFAYIFQIIILYFAYFKKKRIASKKFHIISSKKTSYDARKLFLNLFIIVMLIFACFVFYNMKEISETINLMWSSSIQRWNVFVNEGYSDSGRIFFNRVALDTWVNSPFLGSFAYENQGRWAHQLVIDLLSQVGLLGTMVFTILWIIALYKAVLCIFSKKIFETTKIFIASVLISMTMISLTAATTLTSANFIFCLIYIANSSLEN</sequence>
<feature type="transmembrane region" description="Helical" evidence="1">
    <location>
        <begin position="161"/>
        <end position="177"/>
    </location>
</feature>
<feature type="transmembrane region" description="Helical" evidence="1">
    <location>
        <begin position="339"/>
        <end position="361"/>
    </location>
</feature>
<feature type="transmembrane region" description="Helical" evidence="1">
    <location>
        <begin position="7"/>
        <end position="30"/>
    </location>
</feature>
<feature type="transmembrane region" description="Helical" evidence="1">
    <location>
        <begin position="208"/>
        <end position="223"/>
    </location>
</feature>
<proteinExistence type="predicted"/>
<feature type="transmembrane region" description="Helical" evidence="1">
    <location>
        <begin position="100"/>
        <end position="119"/>
    </location>
</feature>
<feature type="transmembrane region" description="Helical" evidence="1">
    <location>
        <begin position="124"/>
        <end position="141"/>
    </location>
</feature>
<dbReference type="Proteomes" id="UP000077339">
    <property type="component" value="Unassembled WGS sequence"/>
</dbReference>
<dbReference type="AlphaFoldDB" id="A0A176K106"/>
<keyword evidence="1" id="KW-0812">Transmembrane</keyword>
<feature type="transmembrane region" description="Helical" evidence="1">
    <location>
        <begin position="373"/>
        <end position="406"/>
    </location>
</feature>
<feature type="transmembrane region" description="Helical" evidence="1">
    <location>
        <begin position="69"/>
        <end position="94"/>
    </location>
</feature>
<name>A0A176K106_9BACT</name>
<keyword evidence="3" id="KW-1185">Reference proteome</keyword>
<accession>A0A176K106</accession>
<keyword evidence="1" id="KW-1133">Transmembrane helix</keyword>
<dbReference type="EMBL" id="JFHK01000014">
    <property type="protein sequence ID" value="OAA30182.1"/>
    <property type="molecule type" value="Genomic_DNA"/>
</dbReference>
<evidence type="ECO:0000256" key="1">
    <source>
        <dbReference type="SAM" id="Phobius"/>
    </source>
</evidence>
<keyword evidence="1" id="KW-0472">Membrane</keyword>
<protein>
    <submittedName>
        <fullName evidence="2">Uncharacterized protein</fullName>
    </submittedName>
</protein>
<evidence type="ECO:0000313" key="3">
    <source>
        <dbReference type="Proteomes" id="UP000077339"/>
    </source>
</evidence>
<feature type="transmembrane region" description="Helical" evidence="1">
    <location>
        <begin position="36"/>
        <end position="57"/>
    </location>
</feature>
<evidence type="ECO:0000313" key="2">
    <source>
        <dbReference type="EMBL" id="OAA30182.1"/>
    </source>
</evidence>
<gene>
    <name evidence="2" type="ORF">AT15_00475</name>
</gene>
<dbReference type="RefSeq" id="WP_068347637.1">
    <property type="nucleotide sequence ID" value="NZ_JFHK01000014.1"/>
</dbReference>
<comment type="caution">
    <text evidence="2">The sequence shown here is derived from an EMBL/GenBank/DDBJ whole genome shotgun (WGS) entry which is preliminary data.</text>
</comment>
<feature type="transmembrane region" description="Helical" evidence="1">
    <location>
        <begin position="184"/>
        <end position="202"/>
    </location>
</feature>